<evidence type="ECO:0000313" key="2">
    <source>
        <dbReference type="Proteomes" id="UP000314294"/>
    </source>
</evidence>
<evidence type="ECO:0000313" key="1">
    <source>
        <dbReference type="EMBL" id="TNN56700.1"/>
    </source>
</evidence>
<organism evidence="1 2">
    <name type="scientific">Liparis tanakae</name>
    <name type="common">Tanaka's snailfish</name>
    <dbReference type="NCBI Taxonomy" id="230148"/>
    <lineage>
        <taxon>Eukaryota</taxon>
        <taxon>Metazoa</taxon>
        <taxon>Chordata</taxon>
        <taxon>Craniata</taxon>
        <taxon>Vertebrata</taxon>
        <taxon>Euteleostomi</taxon>
        <taxon>Actinopterygii</taxon>
        <taxon>Neopterygii</taxon>
        <taxon>Teleostei</taxon>
        <taxon>Neoteleostei</taxon>
        <taxon>Acanthomorphata</taxon>
        <taxon>Eupercaria</taxon>
        <taxon>Perciformes</taxon>
        <taxon>Cottioidei</taxon>
        <taxon>Cottales</taxon>
        <taxon>Liparidae</taxon>
        <taxon>Liparis</taxon>
    </lineage>
</organism>
<gene>
    <name evidence="1" type="ORF">EYF80_033045</name>
</gene>
<name>A0A4Z2GU13_9TELE</name>
<dbReference type="EMBL" id="SRLO01000422">
    <property type="protein sequence ID" value="TNN56700.1"/>
    <property type="molecule type" value="Genomic_DNA"/>
</dbReference>
<keyword evidence="2" id="KW-1185">Reference proteome</keyword>
<comment type="caution">
    <text evidence="1">The sequence shown here is derived from an EMBL/GenBank/DDBJ whole genome shotgun (WGS) entry which is preliminary data.</text>
</comment>
<protein>
    <submittedName>
        <fullName evidence="1">Uncharacterized protein</fullName>
    </submittedName>
</protein>
<reference evidence="1 2" key="1">
    <citation type="submission" date="2019-03" db="EMBL/GenBank/DDBJ databases">
        <title>First draft genome of Liparis tanakae, snailfish: a comprehensive survey of snailfish specific genes.</title>
        <authorList>
            <person name="Kim W."/>
            <person name="Song I."/>
            <person name="Jeong J.-H."/>
            <person name="Kim D."/>
            <person name="Kim S."/>
            <person name="Ryu S."/>
            <person name="Song J.Y."/>
            <person name="Lee S.K."/>
        </authorList>
    </citation>
    <scope>NUCLEOTIDE SEQUENCE [LARGE SCALE GENOMIC DNA]</scope>
    <source>
        <tissue evidence="1">Muscle</tissue>
    </source>
</reference>
<proteinExistence type="predicted"/>
<dbReference type="AlphaFoldDB" id="A0A4Z2GU13"/>
<dbReference type="Proteomes" id="UP000314294">
    <property type="component" value="Unassembled WGS sequence"/>
</dbReference>
<sequence>MSQRGPATQQHSWASTDHSEALTAPALMFRRLGGAYCLSLGSELYLGSEVNGTSSLPYAT</sequence>
<accession>A0A4Z2GU13</accession>